<dbReference type="Proteomes" id="UP001215280">
    <property type="component" value="Unassembled WGS sequence"/>
</dbReference>
<proteinExistence type="predicted"/>
<evidence type="ECO:0000313" key="5">
    <source>
        <dbReference type="EMBL" id="KAJ7764557.1"/>
    </source>
</evidence>
<dbReference type="GO" id="GO:0005975">
    <property type="term" value="P:carbohydrate metabolic process"/>
    <property type="evidence" value="ECO:0007669"/>
    <property type="project" value="InterPro"/>
</dbReference>
<feature type="signal peptide" evidence="3">
    <location>
        <begin position="1"/>
        <end position="22"/>
    </location>
</feature>
<dbReference type="Pfam" id="PF00734">
    <property type="entry name" value="CBM_1"/>
    <property type="match status" value="1"/>
</dbReference>
<keyword evidence="6" id="KW-1185">Reference proteome</keyword>
<dbReference type="SMART" id="SM00236">
    <property type="entry name" value="fCBD"/>
    <property type="match status" value="1"/>
</dbReference>
<sequence length="254" mass="26588">MRPFKTTYLSALTAFLVYGVSGQTAGDYGQCGGIGWTGATTCPANWTCSEINDYYSQCFPGTATTSTTTATTPTTVPSSTVGTGSTSASSTSTATTTASSGSATLAPGYSFVRAVEDPYFHQYLQSEVLNTPTTAVLGNYTNAAQFQVVNGQLIQNAAGTNLYATVDPPANSSVTMLGMTWSTTPDTLGTFVFSGDSLEWSSPTVPRPQTNAWLVCPSGTTLFIYINLGYYDYETPTGCSDETLNAYTGPTAVP</sequence>
<dbReference type="SUPFAM" id="SSF57180">
    <property type="entry name" value="Cellulose-binding domain"/>
    <property type="match status" value="1"/>
</dbReference>
<keyword evidence="1 3" id="KW-0732">Signal</keyword>
<accession>A0AAD7JGY4</accession>
<feature type="domain" description="CBM1" evidence="4">
    <location>
        <begin position="23"/>
        <end position="59"/>
    </location>
</feature>
<dbReference type="AlphaFoldDB" id="A0AAD7JGY4"/>
<organism evidence="5 6">
    <name type="scientific">Mycena maculata</name>
    <dbReference type="NCBI Taxonomy" id="230809"/>
    <lineage>
        <taxon>Eukaryota</taxon>
        <taxon>Fungi</taxon>
        <taxon>Dikarya</taxon>
        <taxon>Basidiomycota</taxon>
        <taxon>Agaricomycotina</taxon>
        <taxon>Agaricomycetes</taxon>
        <taxon>Agaricomycetidae</taxon>
        <taxon>Agaricales</taxon>
        <taxon>Marasmiineae</taxon>
        <taxon>Mycenaceae</taxon>
        <taxon>Mycena</taxon>
    </lineage>
</organism>
<gene>
    <name evidence="5" type="ORF">DFH07DRAFT_377584</name>
</gene>
<dbReference type="InterPro" id="IPR035971">
    <property type="entry name" value="CBD_sf"/>
</dbReference>
<evidence type="ECO:0000259" key="4">
    <source>
        <dbReference type="PROSITE" id="PS51164"/>
    </source>
</evidence>
<feature type="region of interest" description="Disordered" evidence="2">
    <location>
        <begin position="66"/>
        <end position="102"/>
    </location>
</feature>
<comment type="caution">
    <text evidence="5">The sequence shown here is derived from an EMBL/GenBank/DDBJ whole genome shotgun (WGS) entry which is preliminary data.</text>
</comment>
<evidence type="ECO:0000256" key="3">
    <source>
        <dbReference type="SAM" id="SignalP"/>
    </source>
</evidence>
<dbReference type="GO" id="GO:0030248">
    <property type="term" value="F:cellulose binding"/>
    <property type="evidence" value="ECO:0007669"/>
    <property type="project" value="InterPro"/>
</dbReference>
<reference evidence="5" key="1">
    <citation type="submission" date="2023-03" db="EMBL/GenBank/DDBJ databases">
        <title>Massive genome expansion in bonnet fungi (Mycena s.s.) driven by repeated elements and novel gene families across ecological guilds.</title>
        <authorList>
            <consortium name="Lawrence Berkeley National Laboratory"/>
            <person name="Harder C.B."/>
            <person name="Miyauchi S."/>
            <person name="Viragh M."/>
            <person name="Kuo A."/>
            <person name="Thoen E."/>
            <person name="Andreopoulos B."/>
            <person name="Lu D."/>
            <person name="Skrede I."/>
            <person name="Drula E."/>
            <person name="Henrissat B."/>
            <person name="Morin E."/>
            <person name="Kohler A."/>
            <person name="Barry K."/>
            <person name="LaButti K."/>
            <person name="Morin E."/>
            <person name="Salamov A."/>
            <person name="Lipzen A."/>
            <person name="Mereny Z."/>
            <person name="Hegedus B."/>
            <person name="Baldrian P."/>
            <person name="Stursova M."/>
            <person name="Weitz H."/>
            <person name="Taylor A."/>
            <person name="Grigoriev I.V."/>
            <person name="Nagy L.G."/>
            <person name="Martin F."/>
            <person name="Kauserud H."/>
        </authorList>
    </citation>
    <scope>NUCLEOTIDE SEQUENCE</scope>
    <source>
        <strain evidence="5">CBHHK188m</strain>
    </source>
</reference>
<name>A0AAD7JGY4_9AGAR</name>
<dbReference type="PROSITE" id="PS00562">
    <property type="entry name" value="CBM1_1"/>
    <property type="match status" value="1"/>
</dbReference>
<dbReference type="GO" id="GO:0005576">
    <property type="term" value="C:extracellular region"/>
    <property type="evidence" value="ECO:0007669"/>
    <property type="project" value="InterPro"/>
</dbReference>
<dbReference type="EMBL" id="JARJLG010000037">
    <property type="protein sequence ID" value="KAJ7764557.1"/>
    <property type="molecule type" value="Genomic_DNA"/>
</dbReference>
<evidence type="ECO:0000256" key="1">
    <source>
        <dbReference type="ARBA" id="ARBA00022729"/>
    </source>
</evidence>
<dbReference type="PROSITE" id="PS51164">
    <property type="entry name" value="CBM1_2"/>
    <property type="match status" value="1"/>
</dbReference>
<feature type="chain" id="PRO_5042051390" evidence="3">
    <location>
        <begin position="23"/>
        <end position="254"/>
    </location>
</feature>
<dbReference type="InterPro" id="IPR000254">
    <property type="entry name" value="CBD"/>
</dbReference>
<evidence type="ECO:0000313" key="6">
    <source>
        <dbReference type="Proteomes" id="UP001215280"/>
    </source>
</evidence>
<evidence type="ECO:0000256" key="2">
    <source>
        <dbReference type="SAM" id="MobiDB-lite"/>
    </source>
</evidence>
<protein>
    <submittedName>
        <fullName evidence="5">Carbohydrate-binding module family 1 protein</fullName>
    </submittedName>
</protein>